<accession>A0A8J2RTY5</accession>
<gene>
    <name evidence="1" type="ORF">DGAL_LOCUS11822</name>
</gene>
<keyword evidence="2" id="KW-1185">Reference proteome</keyword>
<dbReference type="GO" id="GO:0003676">
    <property type="term" value="F:nucleic acid binding"/>
    <property type="evidence" value="ECO:0007669"/>
    <property type="project" value="InterPro"/>
</dbReference>
<proteinExistence type="predicted"/>
<dbReference type="OrthoDB" id="6370901at2759"/>
<dbReference type="Proteomes" id="UP000789390">
    <property type="component" value="Unassembled WGS sequence"/>
</dbReference>
<protein>
    <recommendedName>
        <fullName evidence="3">Tc1-like transposase DDE domain-containing protein</fullName>
    </recommendedName>
</protein>
<dbReference type="AlphaFoldDB" id="A0A8J2RTY5"/>
<dbReference type="InterPro" id="IPR036397">
    <property type="entry name" value="RNaseH_sf"/>
</dbReference>
<evidence type="ECO:0000313" key="1">
    <source>
        <dbReference type="EMBL" id="CAH0108439.1"/>
    </source>
</evidence>
<sequence>MSTISAYFLSQMNAAEFLHTEEIGPDSTENMSKFTTFSGRKTVPVWASFSAVGGAGPFVKINGRFVKEKYLEILENEFLPWVQEHYGQQPVRFIQDRSPIHTARVVTQWFREHPQIQLLPWPSKEAERIGLILEAVLPSLSPLRSRSGNPTGASLSSSGDI</sequence>
<reference evidence="1" key="1">
    <citation type="submission" date="2021-11" db="EMBL/GenBank/DDBJ databases">
        <authorList>
            <person name="Schell T."/>
        </authorList>
    </citation>
    <scope>NUCLEOTIDE SEQUENCE</scope>
    <source>
        <strain evidence="1">M5</strain>
    </source>
</reference>
<organism evidence="1 2">
    <name type="scientific">Daphnia galeata</name>
    <dbReference type="NCBI Taxonomy" id="27404"/>
    <lineage>
        <taxon>Eukaryota</taxon>
        <taxon>Metazoa</taxon>
        <taxon>Ecdysozoa</taxon>
        <taxon>Arthropoda</taxon>
        <taxon>Crustacea</taxon>
        <taxon>Branchiopoda</taxon>
        <taxon>Diplostraca</taxon>
        <taxon>Cladocera</taxon>
        <taxon>Anomopoda</taxon>
        <taxon>Daphniidae</taxon>
        <taxon>Daphnia</taxon>
    </lineage>
</organism>
<dbReference type="Gene3D" id="3.30.420.10">
    <property type="entry name" value="Ribonuclease H-like superfamily/Ribonuclease H"/>
    <property type="match status" value="1"/>
</dbReference>
<comment type="caution">
    <text evidence="1">The sequence shown here is derived from an EMBL/GenBank/DDBJ whole genome shotgun (WGS) entry which is preliminary data.</text>
</comment>
<name>A0A8J2RTY5_9CRUS</name>
<evidence type="ECO:0000313" key="2">
    <source>
        <dbReference type="Proteomes" id="UP000789390"/>
    </source>
</evidence>
<dbReference type="EMBL" id="CAKKLH010000284">
    <property type="protein sequence ID" value="CAH0108439.1"/>
    <property type="molecule type" value="Genomic_DNA"/>
</dbReference>
<evidence type="ECO:0008006" key="3">
    <source>
        <dbReference type="Google" id="ProtNLM"/>
    </source>
</evidence>